<keyword evidence="5" id="KW-1185">Reference proteome</keyword>
<evidence type="ECO:0000256" key="1">
    <source>
        <dbReference type="ARBA" id="ARBA00009861"/>
    </source>
</evidence>
<keyword evidence="2" id="KW-0808">Transferase</keyword>
<dbReference type="Proteomes" id="UP001443914">
    <property type="component" value="Unassembled WGS sequence"/>
</dbReference>
<comment type="similarity">
    <text evidence="1">Belongs to the plant acyltransferase family.</text>
</comment>
<protein>
    <submittedName>
        <fullName evidence="4">Uncharacterized protein</fullName>
    </submittedName>
</protein>
<dbReference type="PANTHER" id="PTHR31623">
    <property type="entry name" value="F21J9.9"/>
    <property type="match status" value="1"/>
</dbReference>
<dbReference type="GO" id="GO:0016746">
    <property type="term" value="F:acyltransferase activity"/>
    <property type="evidence" value="ECO:0007669"/>
    <property type="project" value="UniProtKB-KW"/>
</dbReference>
<dbReference type="PANTHER" id="PTHR31623:SF25">
    <property type="entry name" value="VINORINE SYNTHASE-LIKE"/>
    <property type="match status" value="1"/>
</dbReference>
<gene>
    <name evidence="4" type="ORF">RND81_01G139000</name>
</gene>
<dbReference type="EMBL" id="JBDFQZ010000001">
    <property type="protein sequence ID" value="KAK9757087.1"/>
    <property type="molecule type" value="Genomic_DNA"/>
</dbReference>
<dbReference type="AlphaFoldDB" id="A0AAW1NF58"/>
<evidence type="ECO:0000313" key="5">
    <source>
        <dbReference type="Proteomes" id="UP001443914"/>
    </source>
</evidence>
<evidence type="ECO:0000256" key="3">
    <source>
        <dbReference type="ARBA" id="ARBA00023315"/>
    </source>
</evidence>
<dbReference type="InterPro" id="IPR023213">
    <property type="entry name" value="CAT-like_dom_sf"/>
</dbReference>
<sequence>MAKLIVEIKSKEMIKPCSPTPNHLKTLQLSFLDQFAPPVHMPFIFFYKAPISQTADNLLKKSLSKTLVQFYPLAGRIEGNSWINCNDEGVVYCDAYVLCSLAEVIENLNYEELIRLLPFAPVHENKSIVAGVQVNHFRCGGMAIGVSISHKIADAATIATFVNAWAANTGIKFDAASFFPPMNLDGMYDPESIICKERMVTRRLIFDKDTINRIREQGVDGQQEKAPTRAELVSAFLWKQFINISKAQPTPPKFFGAIQVVNLRTIKTSPIGGNCYGNLFWSAVAHAPVETETKYPEAIAKLRTAVKQIDKNYLEQIKTGECLLEMQNDHHSFSQGEANLCSFSSCIRFQP</sequence>
<evidence type="ECO:0000256" key="2">
    <source>
        <dbReference type="ARBA" id="ARBA00022679"/>
    </source>
</evidence>
<name>A0AAW1NF58_SAPOF</name>
<evidence type="ECO:0000313" key="4">
    <source>
        <dbReference type="EMBL" id="KAK9757087.1"/>
    </source>
</evidence>
<accession>A0AAW1NF58</accession>
<organism evidence="4 5">
    <name type="scientific">Saponaria officinalis</name>
    <name type="common">Common soapwort</name>
    <name type="synonym">Lychnis saponaria</name>
    <dbReference type="NCBI Taxonomy" id="3572"/>
    <lineage>
        <taxon>Eukaryota</taxon>
        <taxon>Viridiplantae</taxon>
        <taxon>Streptophyta</taxon>
        <taxon>Embryophyta</taxon>
        <taxon>Tracheophyta</taxon>
        <taxon>Spermatophyta</taxon>
        <taxon>Magnoliopsida</taxon>
        <taxon>eudicotyledons</taxon>
        <taxon>Gunneridae</taxon>
        <taxon>Pentapetalae</taxon>
        <taxon>Caryophyllales</taxon>
        <taxon>Caryophyllaceae</taxon>
        <taxon>Caryophylleae</taxon>
        <taxon>Saponaria</taxon>
    </lineage>
</organism>
<keyword evidence="3" id="KW-0012">Acyltransferase</keyword>
<dbReference type="Gene3D" id="3.30.559.10">
    <property type="entry name" value="Chloramphenicol acetyltransferase-like domain"/>
    <property type="match status" value="2"/>
</dbReference>
<dbReference type="Pfam" id="PF02458">
    <property type="entry name" value="Transferase"/>
    <property type="match status" value="1"/>
</dbReference>
<proteinExistence type="inferred from homology"/>
<comment type="caution">
    <text evidence="4">The sequence shown here is derived from an EMBL/GenBank/DDBJ whole genome shotgun (WGS) entry which is preliminary data.</text>
</comment>
<reference evidence="4" key="1">
    <citation type="submission" date="2024-03" db="EMBL/GenBank/DDBJ databases">
        <title>WGS assembly of Saponaria officinalis var. Norfolk2.</title>
        <authorList>
            <person name="Jenkins J."/>
            <person name="Shu S."/>
            <person name="Grimwood J."/>
            <person name="Barry K."/>
            <person name="Goodstein D."/>
            <person name="Schmutz J."/>
            <person name="Leebens-Mack J."/>
            <person name="Osbourn A."/>
        </authorList>
    </citation>
    <scope>NUCLEOTIDE SEQUENCE [LARGE SCALE GENOMIC DNA]</scope>
    <source>
        <strain evidence="4">JIC</strain>
    </source>
</reference>